<feature type="transmembrane region" description="Helical" evidence="1">
    <location>
        <begin position="141"/>
        <end position="159"/>
    </location>
</feature>
<dbReference type="EMBL" id="FOJB01000001">
    <property type="protein sequence ID" value="SEW07168.1"/>
    <property type="molecule type" value="Genomic_DNA"/>
</dbReference>
<dbReference type="InterPro" id="IPR017516">
    <property type="entry name" value="AbrB_dup"/>
</dbReference>
<dbReference type="Proteomes" id="UP000199650">
    <property type="component" value="Unassembled WGS sequence"/>
</dbReference>
<accession>A0A1I0NZ24</accession>
<dbReference type="STRING" id="1173584.SAMN05444851_1218"/>
<feature type="transmembrane region" description="Helical" evidence="1">
    <location>
        <begin position="83"/>
        <end position="103"/>
    </location>
</feature>
<dbReference type="GO" id="GO:0016020">
    <property type="term" value="C:membrane"/>
    <property type="evidence" value="ECO:0007669"/>
    <property type="project" value="InterPro"/>
</dbReference>
<feature type="transmembrane region" description="Helical" evidence="1">
    <location>
        <begin position="315"/>
        <end position="335"/>
    </location>
</feature>
<dbReference type="GO" id="GO:0010468">
    <property type="term" value="P:regulation of gene expression"/>
    <property type="evidence" value="ECO:0007669"/>
    <property type="project" value="InterPro"/>
</dbReference>
<proteinExistence type="predicted"/>
<keyword evidence="3" id="KW-1185">Reference proteome</keyword>
<dbReference type="PANTHER" id="PTHR38457:SF1">
    <property type="entry name" value="REGULATOR ABRB-RELATED"/>
    <property type="match status" value="1"/>
</dbReference>
<protein>
    <recommendedName>
        <fullName evidence="4">Ammonia monooxygenase</fullName>
    </recommendedName>
</protein>
<feature type="transmembrane region" description="Helical" evidence="1">
    <location>
        <begin position="258"/>
        <end position="281"/>
    </location>
</feature>
<dbReference type="RefSeq" id="WP_091429142.1">
    <property type="nucleotide sequence ID" value="NZ_FOJB01000001.1"/>
</dbReference>
<dbReference type="NCBIfam" id="TIGR03082">
    <property type="entry name" value="Gneg_AbrB_dup"/>
    <property type="match status" value="2"/>
</dbReference>
<dbReference type="PANTHER" id="PTHR38457">
    <property type="entry name" value="REGULATOR ABRB-RELATED"/>
    <property type="match status" value="1"/>
</dbReference>
<evidence type="ECO:0000313" key="2">
    <source>
        <dbReference type="EMBL" id="SEW07168.1"/>
    </source>
</evidence>
<feature type="transmembrane region" description="Helical" evidence="1">
    <location>
        <begin position="53"/>
        <end position="71"/>
    </location>
</feature>
<organism evidence="2 3">
    <name type="scientific">Aliiroseovarius sediminilitoris</name>
    <dbReference type="NCBI Taxonomy" id="1173584"/>
    <lineage>
        <taxon>Bacteria</taxon>
        <taxon>Pseudomonadati</taxon>
        <taxon>Pseudomonadota</taxon>
        <taxon>Alphaproteobacteria</taxon>
        <taxon>Rhodobacterales</taxon>
        <taxon>Paracoccaceae</taxon>
        <taxon>Aliiroseovarius</taxon>
    </lineage>
</organism>
<evidence type="ECO:0000313" key="3">
    <source>
        <dbReference type="Proteomes" id="UP000199650"/>
    </source>
</evidence>
<dbReference type="PIRSF" id="PIRSF038991">
    <property type="entry name" value="Protein_AbrB"/>
    <property type="match status" value="1"/>
</dbReference>
<sequence>MAEPNRTLLTLCVGSLGAAVAWAVNLPMGFLLGPALVVAFASLRGMDTDIAPPLRNVIFILVGITVGSMVTPTSIEAVLRWPIAFAMLAALTVATPYIGRWVLTRSMGFDRDEAFLSAAPGHLSLVVSLSDSLGIPVARPAILASFRVLALSLFVPIAARLSGIELGAGLPVGRATAPWLMIGAELIVALALTPLLIKIRLPAPVLLAAMIAAAAFHLTGAVDGNLPPWVSQVVLMMMGCLIGTRFSGVTWRDLRHNMAAAGVVVLLTASLAAAVAIPTAFLSGLPLLDMLVGFAPGGLETMIIVGVAMGGDPSFIAAAHVGRLVLLAILITTYATRIARGATR</sequence>
<dbReference type="InterPro" id="IPR007820">
    <property type="entry name" value="AbrB_fam"/>
</dbReference>
<evidence type="ECO:0000256" key="1">
    <source>
        <dbReference type="SAM" id="Phobius"/>
    </source>
</evidence>
<dbReference type="OrthoDB" id="7157734at2"/>
<reference evidence="2 3" key="1">
    <citation type="submission" date="2016-10" db="EMBL/GenBank/DDBJ databases">
        <authorList>
            <person name="de Groot N.N."/>
        </authorList>
    </citation>
    <scope>NUCLEOTIDE SEQUENCE [LARGE SCALE GENOMIC DNA]</scope>
    <source>
        <strain evidence="2 3">DSM 29439</strain>
    </source>
</reference>
<gene>
    <name evidence="2" type="ORF">SAMN05444851_1218</name>
</gene>
<feature type="transmembrane region" description="Helical" evidence="1">
    <location>
        <begin position="179"/>
        <end position="197"/>
    </location>
</feature>
<keyword evidence="1" id="KW-0812">Transmembrane</keyword>
<feature type="transmembrane region" description="Helical" evidence="1">
    <location>
        <begin position="204"/>
        <end position="222"/>
    </location>
</feature>
<keyword evidence="1" id="KW-1133">Transmembrane helix</keyword>
<evidence type="ECO:0008006" key="4">
    <source>
        <dbReference type="Google" id="ProtNLM"/>
    </source>
</evidence>
<dbReference type="Pfam" id="PF05145">
    <property type="entry name" value="AbrB"/>
    <property type="match status" value="1"/>
</dbReference>
<keyword evidence="1" id="KW-0472">Membrane</keyword>
<name>A0A1I0NZ24_9RHOB</name>
<dbReference type="AlphaFoldDB" id="A0A1I0NZ24"/>
<feature type="transmembrane region" description="Helical" evidence="1">
    <location>
        <begin position="228"/>
        <end position="246"/>
    </location>
</feature>